<gene>
    <name evidence="1" type="ORF">FB465_0547</name>
</gene>
<sequence>MGDRERLSRLIEHLQPRLHVGGQSHHENGPRRYGPTVSHALAQLVDPKRDRWQPEPINPEQRITAGSIGVLDTRTYAFEYVHDDWLADISGDDLDLTRIAEMTRSR</sequence>
<evidence type="ECO:0000313" key="2">
    <source>
        <dbReference type="Proteomes" id="UP000318416"/>
    </source>
</evidence>
<keyword evidence="2" id="KW-1185">Reference proteome</keyword>
<reference evidence="1 2" key="1">
    <citation type="submission" date="2019-06" db="EMBL/GenBank/DDBJ databases">
        <title>Sequencing the genomes of 1000 actinobacteria strains.</title>
        <authorList>
            <person name="Klenk H.-P."/>
        </authorList>
    </citation>
    <scope>NUCLEOTIDE SEQUENCE [LARGE SCALE GENOMIC DNA]</scope>
    <source>
        <strain evidence="1 2">DSM 41649</strain>
    </source>
</reference>
<organism evidence="1 2">
    <name type="scientific">Kitasatospora atroaurantiaca</name>
    <dbReference type="NCBI Taxonomy" id="285545"/>
    <lineage>
        <taxon>Bacteria</taxon>
        <taxon>Bacillati</taxon>
        <taxon>Actinomycetota</taxon>
        <taxon>Actinomycetes</taxon>
        <taxon>Kitasatosporales</taxon>
        <taxon>Streptomycetaceae</taxon>
        <taxon>Kitasatospora</taxon>
    </lineage>
</organism>
<protein>
    <submittedName>
        <fullName evidence="1">Uncharacterized protein</fullName>
    </submittedName>
</protein>
<dbReference type="EMBL" id="VIVR01000001">
    <property type="protein sequence ID" value="TWE15629.1"/>
    <property type="molecule type" value="Genomic_DNA"/>
</dbReference>
<accession>A0A561EJ39</accession>
<dbReference type="AlphaFoldDB" id="A0A561EJ39"/>
<name>A0A561EJ39_9ACTN</name>
<comment type="caution">
    <text evidence="1">The sequence shown here is derived from an EMBL/GenBank/DDBJ whole genome shotgun (WGS) entry which is preliminary data.</text>
</comment>
<evidence type="ECO:0000313" key="1">
    <source>
        <dbReference type="EMBL" id="TWE15629.1"/>
    </source>
</evidence>
<proteinExistence type="predicted"/>
<dbReference type="Proteomes" id="UP000318416">
    <property type="component" value="Unassembled WGS sequence"/>
</dbReference>
<dbReference type="RefSeq" id="WP_170290477.1">
    <property type="nucleotide sequence ID" value="NZ_BAAABR010000004.1"/>
</dbReference>